<evidence type="ECO:0000313" key="2">
    <source>
        <dbReference type="Proteomes" id="UP001177023"/>
    </source>
</evidence>
<name>A0AA36CG16_9BILA</name>
<dbReference type="Proteomes" id="UP001177023">
    <property type="component" value="Unassembled WGS sequence"/>
</dbReference>
<comment type="caution">
    <text evidence="1">The sequence shown here is derived from an EMBL/GenBank/DDBJ whole genome shotgun (WGS) entry which is preliminary data.</text>
</comment>
<keyword evidence="2" id="KW-1185">Reference proteome</keyword>
<accession>A0AA36CG16</accession>
<sequence length="121" mass="12895">MGPATQCTIPPRNVRPEQVAFGELINGTTVFYVARVNGADPVALYPASGALISLAQQYRDAERDDVRGPKIDRSCGSTMFPMVRPAGMKMAAEVAHSSADSPSSWASLLHLLLLAVAILLQ</sequence>
<dbReference type="AlphaFoldDB" id="A0AA36CG16"/>
<proteinExistence type="predicted"/>
<feature type="non-terminal residue" evidence="1">
    <location>
        <position position="121"/>
    </location>
</feature>
<organism evidence="1 2">
    <name type="scientific">Mesorhabditis spiculigera</name>
    <dbReference type="NCBI Taxonomy" id="96644"/>
    <lineage>
        <taxon>Eukaryota</taxon>
        <taxon>Metazoa</taxon>
        <taxon>Ecdysozoa</taxon>
        <taxon>Nematoda</taxon>
        <taxon>Chromadorea</taxon>
        <taxon>Rhabditida</taxon>
        <taxon>Rhabditina</taxon>
        <taxon>Rhabditomorpha</taxon>
        <taxon>Rhabditoidea</taxon>
        <taxon>Rhabditidae</taxon>
        <taxon>Mesorhabditinae</taxon>
        <taxon>Mesorhabditis</taxon>
    </lineage>
</organism>
<reference evidence="1" key="1">
    <citation type="submission" date="2023-06" db="EMBL/GenBank/DDBJ databases">
        <authorList>
            <person name="Delattre M."/>
        </authorList>
    </citation>
    <scope>NUCLEOTIDE SEQUENCE</scope>
    <source>
        <strain evidence="1">AF72</strain>
    </source>
</reference>
<evidence type="ECO:0000313" key="1">
    <source>
        <dbReference type="EMBL" id="CAJ0567410.1"/>
    </source>
</evidence>
<gene>
    <name evidence="1" type="ORF">MSPICULIGERA_LOCUS5963</name>
</gene>
<protein>
    <submittedName>
        <fullName evidence="1">Uncharacterized protein</fullName>
    </submittedName>
</protein>
<dbReference type="EMBL" id="CATQJA010001489">
    <property type="protein sequence ID" value="CAJ0567410.1"/>
    <property type="molecule type" value="Genomic_DNA"/>
</dbReference>